<organism evidence="4 5">
    <name type="scientific">Rhizobium herbae</name>
    <dbReference type="NCBI Taxonomy" id="508661"/>
    <lineage>
        <taxon>Bacteria</taxon>
        <taxon>Pseudomonadati</taxon>
        <taxon>Pseudomonadota</taxon>
        <taxon>Alphaproteobacteria</taxon>
        <taxon>Hyphomicrobiales</taxon>
        <taxon>Rhizobiaceae</taxon>
        <taxon>Rhizobium/Agrobacterium group</taxon>
        <taxon>Rhizobium</taxon>
    </lineage>
</organism>
<keyword evidence="5" id="KW-1185">Reference proteome</keyword>
<proteinExistence type="predicted"/>
<sequence>MTAAAEVFTRYGFKKASMQDIADAAVMSRAALYLHFRNKDDLFRSLMDWHHGEALKAAEAAFSSDRPFIFRMENALTNFTMVMMAPAKASPYGLELFEANMMLAGDINTATSLRLRALIQSAVTTATSQGEISLSATGLSAEMLTDLLYVCLDGIKKAPNGLEKLDQRLAALMRLLDASTRPT</sequence>
<dbReference type="InterPro" id="IPR001647">
    <property type="entry name" value="HTH_TetR"/>
</dbReference>
<comment type="caution">
    <text evidence="4">The sequence shown here is derived from an EMBL/GenBank/DDBJ whole genome shotgun (WGS) entry which is preliminary data.</text>
</comment>
<dbReference type="InterPro" id="IPR050109">
    <property type="entry name" value="HTH-type_TetR-like_transc_reg"/>
</dbReference>
<name>A0ABS4EF81_9HYPH</name>
<keyword evidence="1 2" id="KW-0238">DNA-binding</keyword>
<gene>
    <name evidence="4" type="ORF">J2Z75_000081</name>
</gene>
<dbReference type="EMBL" id="JAGGJV010000001">
    <property type="protein sequence ID" value="MBP1856601.1"/>
    <property type="molecule type" value="Genomic_DNA"/>
</dbReference>
<dbReference type="InterPro" id="IPR009057">
    <property type="entry name" value="Homeodomain-like_sf"/>
</dbReference>
<evidence type="ECO:0000256" key="1">
    <source>
        <dbReference type="ARBA" id="ARBA00023125"/>
    </source>
</evidence>
<dbReference type="Gene3D" id="1.10.357.10">
    <property type="entry name" value="Tetracycline Repressor, domain 2"/>
    <property type="match status" value="1"/>
</dbReference>
<reference evidence="4 5" key="1">
    <citation type="submission" date="2021-03" db="EMBL/GenBank/DDBJ databases">
        <title>Genomic Encyclopedia of Type Strains, Phase IV (KMG-IV): sequencing the most valuable type-strain genomes for metagenomic binning, comparative biology and taxonomic classification.</title>
        <authorList>
            <person name="Goeker M."/>
        </authorList>
    </citation>
    <scope>NUCLEOTIDE SEQUENCE [LARGE SCALE GENOMIC DNA]</scope>
    <source>
        <strain evidence="4 5">DSM 26427</strain>
    </source>
</reference>
<dbReference type="Proteomes" id="UP000823786">
    <property type="component" value="Unassembled WGS sequence"/>
</dbReference>
<dbReference type="PANTHER" id="PTHR30055">
    <property type="entry name" value="HTH-TYPE TRANSCRIPTIONAL REGULATOR RUTR"/>
    <property type="match status" value="1"/>
</dbReference>
<dbReference type="Pfam" id="PF00440">
    <property type="entry name" value="TetR_N"/>
    <property type="match status" value="1"/>
</dbReference>
<accession>A0ABS4EF81</accession>
<evidence type="ECO:0000313" key="4">
    <source>
        <dbReference type="EMBL" id="MBP1856601.1"/>
    </source>
</evidence>
<evidence type="ECO:0000313" key="5">
    <source>
        <dbReference type="Proteomes" id="UP000823786"/>
    </source>
</evidence>
<dbReference type="PANTHER" id="PTHR30055:SF146">
    <property type="entry name" value="HTH-TYPE TRANSCRIPTIONAL DUAL REGULATOR CECR"/>
    <property type="match status" value="1"/>
</dbReference>
<evidence type="ECO:0000259" key="3">
    <source>
        <dbReference type="PROSITE" id="PS50977"/>
    </source>
</evidence>
<dbReference type="RefSeq" id="WP_209846098.1">
    <property type="nucleotide sequence ID" value="NZ_JAGGJV010000001.1"/>
</dbReference>
<feature type="DNA-binding region" description="H-T-H motif" evidence="2">
    <location>
        <begin position="17"/>
        <end position="36"/>
    </location>
</feature>
<feature type="domain" description="HTH tetR-type" evidence="3">
    <location>
        <begin position="1"/>
        <end position="54"/>
    </location>
</feature>
<dbReference type="PROSITE" id="PS50977">
    <property type="entry name" value="HTH_TETR_2"/>
    <property type="match status" value="1"/>
</dbReference>
<evidence type="ECO:0000256" key="2">
    <source>
        <dbReference type="PROSITE-ProRule" id="PRU00335"/>
    </source>
</evidence>
<dbReference type="SUPFAM" id="SSF46689">
    <property type="entry name" value="Homeodomain-like"/>
    <property type="match status" value="1"/>
</dbReference>
<protein>
    <submittedName>
        <fullName evidence="4">AcrR family transcriptional regulator</fullName>
    </submittedName>
</protein>